<proteinExistence type="inferred from homology"/>
<dbReference type="GO" id="GO:0016791">
    <property type="term" value="F:phosphatase activity"/>
    <property type="evidence" value="ECO:0007669"/>
    <property type="project" value="TreeGrafter"/>
</dbReference>
<comment type="caution">
    <text evidence="3">The sequence shown here is derived from an EMBL/GenBank/DDBJ whole genome shotgun (WGS) entry which is preliminary data.</text>
</comment>
<dbReference type="InterPro" id="IPR000387">
    <property type="entry name" value="Tyr_Pase_dom"/>
</dbReference>
<comment type="similarity">
    <text evidence="1">Belongs to the protein-tyrosine phosphatase family.</text>
</comment>
<dbReference type="SUPFAM" id="SSF52799">
    <property type="entry name" value="(Phosphotyrosine protein) phosphatases II"/>
    <property type="match status" value="1"/>
</dbReference>
<name>A0A4R2GVB7_9HYPH</name>
<evidence type="ECO:0000313" key="3">
    <source>
        <dbReference type="EMBL" id="TCO14585.1"/>
    </source>
</evidence>
<dbReference type="Pfam" id="PF22741">
    <property type="entry name" value="PTP-NADK"/>
    <property type="match status" value="1"/>
</dbReference>
<dbReference type="PANTHER" id="PTHR31126">
    <property type="entry name" value="TYROSINE-PROTEIN PHOSPHATASE"/>
    <property type="match status" value="1"/>
</dbReference>
<keyword evidence="4" id="KW-1185">Reference proteome</keyword>
<reference evidence="3 4" key="1">
    <citation type="submission" date="2019-03" db="EMBL/GenBank/DDBJ databases">
        <title>Genomic Encyclopedia of Type Strains, Phase IV (KMG-IV): sequencing the most valuable type-strain genomes for metagenomic binning, comparative biology and taxonomic classification.</title>
        <authorList>
            <person name="Goeker M."/>
        </authorList>
    </citation>
    <scope>NUCLEOTIDE SEQUENCE [LARGE SCALE GENOMIC DNA]</scope>
    <source>
        <strain evidence="3 4">DSM 22958</strain>
    </source>
</reference>
<dbReference type="InterPro" id="IPR055214">
    <property type="entry name" value="PTP-NADK"/>
</dbReference>
<dbReference type="AlphaFoldDB" id="A0A4R2GVB7"/>
<sequence length="241" mass="28100">MGFGRPLKDEERYARRMARIARWDRPVGGAWDRMRAWTNMLLVDHGVFRVVYLNLFRVTPGFWRAAQPTPTQIGRLAKQGLRTIVNLRGGREYGSWPLEREACERHGVTLTEFVVRSREAPDRETIHAAKRFFETLEYPALVHCKSGADRAGMMSALYLILHEKLPVREAMRQLSWRYGHFRFARTGVLDAFFDAYLREGEAKGVDFLTWVDTIYDPEAVKRDFRPGLLSDLVVDRIIRRE</sequence>
<dbReference type="Proteomes" id="UP000294881">
    <property type="component" value="Unassembled WGS sequence"/>
</dbReference>
<dbReference type="PANTHER" id="PTHR31126:SF72">
    <property type="entry name" value="DUAL SPECIFICITY PROTEIN PHOSPHATASE TPBA"/>
    <property type="match status" value="1"/>
</dbReference>
<dbReference type="InterPro" id="IPR029021">
    <property type="entry name" value="Prot-tyrosine_phosphatase-like"/>
</dbReference>
<accession>A0A4R2GVB7</accession>
<feature type="domain" description="Tyrosine specific protein phosphatases" evidence="2">
    <location>
        <begin position="123"/>
        <end position="174"/>
    </location>
</feature>
<evidence type="ECO:0000256" key="1">
    <source>
        <dbReference type="ARBA" id="ARBA00009580"/>
    </source>
</evidence>
<dbReference type="RefSeq" id="WP_132004009.1">
    <property type="nucleotide sequence ID" value="NZ_JBHUNN010000002.1"/>
</dbReference>
<dbReference type="EMBL" id="SLWL01000003">
    <property type="protein sequence ID" value="TCO14585.1"/>
    <property type="molecule type" value="Genomic_DNA"/>
</dbReference>
<protein>
    <submittedName>
        <fullName evidence="3">Protein tyrosine/serine phosphatase</fullName>
    </submittedName>
</protein>
<dbReference type="Gene3D" id="3.90.190.10">
    <property type="entry name" value="Protein tyrosine phosphatase superfamily"/>
    <property type="match status" value="1"/>
</dbReference>
<gene>
    <name evidence="3" type="ORF">EV666_10393</name>
</gene>
<organism evidence="3 4">
    <name type="scientific">Camelimonas lactis</name>
    <dbReference type="NCBI Taxonomy" id="659006"/>
    <lineage>
        <taxon>Bacteria</taxon>
        <taxon>Pseudomonadati</taxon>
        <taxon>Pseudomonadota</taxon>
        <taxon>Alphaproteobacteria</taxon>
        <taxon>Hyphomicrobiales</taxon>
        <taxon>Chelatococcaceae</taxon>
        <taxon>Camelimonas</taxon>
    </lineage>
</organism>
<evidence type="ECO:0000313" key="4">
    <source>
        <dbReference type="Proteomes" id="UP000294881"/>
    </source>
</evidence>
<evidence type="ECO:0000259" key="2">
    <source>
        <dbReference type="PROSITE" id="PS50056"/>
    </source>
</evidence>
<dbReference type="PROSITE" id="PS50056">
    <property type="entry name" value="TYR_PHOSPHATASE_2"/>
    <property type="match status" value="1"/>
</dbReference>
<dbReference type="OrthoDB" id="9814896at2"/>